<evidence type="ECO:0008006" key="3">
    <source>
        <dbReference type="Google" id="ProtNLM"/>
    </source>
</evidence>
<name>A0AAP0RPL4_LIQFO</name>
<organism evidence="1 2">
    <name type="scientific">Liquidambar formosana</name>
    <name type="common">Formosan gum</name>
    <dbReference type="NCBI Taxonomy" id="63359"/>
    <lineage>
        <taxon>Eukaryota</taxon>
        <taxon>Viridiplantae</taxon>
        <taxon>Streptophyta</taxon>
        <taxon>Embryophyta</taxon>
        <taxon>Tracheophyta</taxon>
        <taxon>Spermatophyta</taxon>
        <taxon>Magnoliopsida</taxon>
        <taxon>eudicotyledons</taxon>
        <taxon>Gunneridae</taxon>
        <taxon>Pentapetalae</taxon>
        <taxon>Saxifragales</taxon>
        <taxon>Altingiaceae</taxon>
        <taxon>Liquidambar</taxon>
    </lineage>
</organism>
<keyword evidence="2" id="KW-1185">Reference proteome</keyword>
<dbReference type="SUPFAM" id="SSF81383">
    <property type="entry name" value="F-box domain"/>
    <property type="match status" value="1"/>
</dbReference>
<dbReference type="PANTHER" id="PTHR31672:SF13">
    <property type="entry name" value="F-BOX PROTEIN CPR30-LIKE"/>
    <property type="match status" value="1"/>
</dbReference>
<dbReference type="AlphaFoldDB" id="A0AAP0RPL4"/>
<reference evidence="1 2" key="1">
    <citation type="journal article" date="2024" name="Plant J.">
        <title>Genome sequences and population genomics reveal climatic adaptation and genomic divergence between two closely related sweetgum species.</title>
        <authorList>
            <person name="Xu W.Q."/>
            <person name="Ren C.Q."/>
            <person name="Zhang X.Y."/>
            <person name="Comes H.P."/>
            <person name="Liu X.H."/>
            <person name="Li Y.G."/>
            <person name="Kettle C.J."/>
            <person name="Jalonen R."/>
            <person name="Gaisberger H."/>
            <person name="Ma Y.Z."/>
            <person name="Qiu Y.X."/>
        </authorList>
    </citation>
    <scope>NUCLEOTIDE SEQUENCE [LARGE SCALE GENOMIC DNA]</scope>
    <source>
        <strain evidence="1">Hangzhou</strain>
    </source>
</reference>
<dbReference type="InterPro" id="IPR036047">
    <property type="entry name" value="F-box-like_dom_sf"/>
</dbReference>
<accession>A0AAP0RPL4</accession>
<sequence>MGERKEKRGSGGRRVQVPYSSKLHHWLFHHHGWLPILSSPELNLTIEQIIFHILSRVPAGFLHEKGKYVCKTWANIIRDRLFITTHLLHSNAGLFIQNWCRPDDARYLEIEGRMFKMTSLKGHFPGVMLASCEGISLFLRKDPREMLYVSNNVTMKVAKLPCPPPAIGESFLYRSGITRISHTGAFKVICPYEALDGLYHWLVLINKANLHQRGGLLGHKKCDVDGSSILAVDLADETSHHIGVPEEFKALGVLEKDNYLSIIEDGPIGLDREEVRVWVLKDLCRGEWSKVGKFEAPNGVICSPWDCFHQPIAWLDNGQIFIFMARWGRGGVWTLVAYNVKTRVMRTFKNVCPLNLDSVVLHTGQ</sequence>
<evidence type="ECO:0000313" key="2">
    <source>
        <dbReference type="Proteomes" id="UP001415857"/>
    </source>
</evidence>
<proteinExistence type="predicted"/>
<dbReference type="PANTHER" id="PTHR31672">
    <property type="entry name" value="BNACNNG10540D PROTEIN"/>
    <property type="match status" value="1"/>
</dbReference>
<dbReference type="EMBL" id="JBBPBK010000008">
    <property type="protein sequence ID" value="KAK9280217.1"/>
    <property type="molecule type" value="Genomic_DNA"/>
</dbReference>
<gene>
    <name evidence="1" type="ORF">L1049_013904</name>
</gene>
<evidence type="ECO:0000313" key="1">
    <source>
        <dbReference type="EMBL" id="KAK9280217.1"/>
    </source>
</evidence>
<comment type="caution">
    <text evidence="1">The sequence shown here is derived from an EMBL/GenBank/DDBJ whole genome shotgun (WGS) entry which is preliminary data.</text>
</comment>
<dbReference type="Proteomes" id="UP001415857">
    <property type="component" value="Unassembled WGS sequence"/>
</dbReference>
<protein>
    <recommendedName>
        <fullName evidence="3">F-box protein</fullName>
    </recommendedName>
</protein>
<dbReference type="InterPro" id="IPR050796">
    <property type="entry name" value="SCF_F-box_component"/>
</dbReference>